<dbReference type="EMBL" id="JASAOG010000057">
    <property type="protein sequence ID" value="KAK0057157.1"/>
    <property type="molecule type" value="Genomic_DNA"/>
</dbReference>
<sequence>VKHVNQEFQVNLVYLMSQRFSNNAVTRFLVLLLSGPETKPVQDTWILHLKGNTDVRGQCSNVKTMYIAINIPEIQLQDAGKYVCRVYFPNETHPINTSTNLLVN</sequence>
<evidence type="ECO:0000313" key="1">
    <source>
        <dbReference type="EMBL" id="KAK0057157.1"/>
    </source>
</evidence>
<comment type="caution">
    <text evidence="1">The sequence shown here is derived from an EMBL/GenBank/DDBJ whole genome shotgun (WGS) entry which is preliminary data.</text>
</comment>
<feature type="non-terminal residue" evidence="1">
    <location>
        <position position="104"/>
    </location>
</feature>
<dbReference type="InterPro" id="IPR036179">
    <property type="entry name" value="Ig-like_dom_sf"/>
</dbReference>
<feature type="non-terminal residue" evidence="1">
    <location>
        <position position="1"/>
    </location>
</feature>
<dbReference type="Gene3D" id="2.60.40.10">
    <property type="entry name" value="Immunoglobulins"/>
    <property type="match status" value="1"/>
</dbReference>
<organism evidence="1 2">
    <name type="scientific">Biomphalaria pfeifferi</name>
    <name type="common">Bloodfluke planorb</name>
    <name type="synonym">Freshwater snail</name>
    <dbReference type="NCBI Taxonomy" id="112525"/>
    <lineage>
        <taxon>Eukaryota</taxon>
        <taxon>Metazoa</taxon>
        <taxon>Spiralia</taxon>
        <taxon>Lophotrochozoa</taxon>
        <taxon>Mollusca</taxon>
        <taxon>Gastropoda</taxon>
        <taxon>Heterobranchia</taxon>
        <taxon>Euthyneura</taxon>
        <taxon>Panpulmonata</taxon>
        <taxon>Hygrophila</taxon>
        <taxon>Lymnaeoidea</taxon>
        <taxon>Planorbidae</taxon>
        <taxon>Biomphalaria</taxon>
    </lineage>
</organism>
<gene>
    <name evidence="1" type="ORF">Bpfe_013521</name>
</gene>
<reference evidence="1" key="1">
    <citation type="journal article" date="2023" name="PLoS Negl. Trop. Dis.">
        <title>A genome sequence for Biomphalaria pfeifferi, the major vector snail for the human-infecting parasite Schistosoma mansoni.</title>
        <authorList>
            <person name="Bu L."/>
            <person name="Lu L."/>
            <person name="Laidemitt M.R."/>
            <person name="Zhang S.M."/>
            <person name="Mutuku M."/>
            <person name="Mkoji G."/>
            <person name="Steinauer M."/>
            <person name="Loker E.S."/>
        </authorList>
    </citation>
    <scope>NUCLEOTIDE SEQUENCE</scope>
    <source>
        <strain evidence="1">KasaAsao</strain>
    </source>
</reference>
<dbReference type="AlphaFoldDB" id="A0AAD8BN73"/>
<keyword evidence="2" id="KW-1185">Reference proteome</keyword>
<proteinExistence type="predicted"/>
<dbReference type="SUPFAM" id="SSF48726">
    <property type="entry name" value="Immunoglobulin"/>
    <property type="match status" value="1"/>
</dbReference>
<accession>A0AAD8BN73</accession>
<dbReference type="Proteomes" id="UP001233172">
    <property type="component" value="Unassembled WGS sequence"/>
</dbReference>
<name>A0AAD8BN73_BIOPF</name>
<evidence type="ECO:0008006" key="3">
    <source>
        <dbReference type="Google" id="ProtNLM"/>
    </source>
</evidence>
<reference evidence="1" key="2">
    <citation type="submission" date="2023-04" db="EMBL/GenBank/DDBJ databases">
        <authorList>
            <person name="Bu L."/>
            <person name="Lu L."/>
            <person name="Laidemitt M.R."/>
            <person name="Zhang S.M."/>
            <person name="Mutuku M."/>
            <person name="Mkoji G."/>
            <person name="Steinauer M."/>
            <person name="Loker E.S."/>
        </authorList>
    </citation>
    <scope>NUCLEOTIDE SEQUENCE</scope>
    <source>
        <strain evidence="1">KasaAsao</strain>
        <tissue evidence="1">Whole Snail</tissue>
    </source>
</reference>
<protein>
    <recommendedName>
        <fullName evidence="3">Ig-like domain-containing protein</fullName>
    </recommendedName>
</protein>
<dbReference type="InterPro" id="IPR013783">
    <property type="entry name" value="Ig-like_fold"/>
</dbReference>
<evidence type="ECO:0000313" key="2">
    <source>
        <dbReference type="Proteomes" id="UP001233172"/>
    </source>
</evidence>